<evidence type="ECO:0000313" key="3">
    <source>
        <dbReference type="Proteomes" id="UP000784128"/>
    </source>
</evidence>
<dbReference type="SUPFAM" id="SSF47598">
    <property type="entry name" value="Ribbon-helix-helix"/>
    <property type="match status" value="1"/>
</dbReference>
<dbReference type="Pfam" id="PF15919">
    <property type="entry name" value="HicB_lk_antitox"/>
    <property type="match status" value="1"/>
</dbReference>
<organism evidence="2 3">
    <name type="scientific">Pelotalea chapellei</name>
    <dbReference type="NCBI Taxonomy" id="44671"/>
    <lineage>
        <taxon>Bacteria</taxon>
        <taxon>Pseudomonadati</taxon>
        <taxon>Thermodesulfobacteriota</taxon>
        <taxon>Desulfuromonadia</taxon>
        <taxon>Geobacterales</taxon>
        <taxon>Geobacteraceae</taxon>
        <taxon>Pelotalea</taxon>
    </lineage>
</organism>
<dbReference type="InterPro" id="IPR013321">
    <property type="entry name" value="Arc_rbn_hlx_hlx"/>
</dbReference>
<feature type="domain" description="HicB-like antitoxin of toxin-antitoxin system" evidence="1">
    <location>
        <begin position="3"/>
        <end position="123"/>
    </location>
</feature>
<proteinExistence type="predicted"/>
<dbReference type="Proteomes" id="UP000784128">
    <property type="component" value="Unassembled WGS sequence"/>
</dbReference>
<evidence type="ECO:0000259" key="1">
    <source>
        <dbReference type="Pfam" id="PF15919"/>
    </source>
</evidence>
<dbReference type="SUPFAM" id="SSF143100">
    <property type="entry name" value="TTHA1013/TTHA0281-like"/>
    <property type="match status" value="1"/>
</dbReference>
<dbReference type="InterPro" id="IPR010985">
    <property type="entry name" value="Ribbon_hlx_hlx"/>
</dbReference>
<dbReference type="Gene3D" id="3.30.160.250">
    <property type="match status" value="1"/>
</dbReference>
<evidence type="ECO:0000313" key="2">
    <source>
        <dbReference type="EMBL" id="MBT1072661.1"/>
    </source>
</evidence>
<gene>
    <name evidence="2" type="ORF">KJB30_12755</name>
</gene>
<reference evidence="2 3" key="1">
    <citation type="submission" date="2021-05" db="EMBL/GenBank/DDBJ databases">
        <title>The draft genome of Geobacter chapellei DSM 13688.</title>
        <authorList>
            <person name="Xu Z."/>
            <person name="Masuda Y."/>
            <person name="Itoh H."/>
            <person name="Senoo K."/>
        </authorList>
    </citation>
    <scope>NUCLEOTIDE SEQUENCE [LARGE SCALE GENOMIC DNA]</scope>
    <source>
        <strain evidence="2 3">DSM 13688</strain>
    </source>
</reference>
<dbReference type="InterPro" id="IPR035069">
    <property type="entry name" value="TTHA1013/TTHA0281-like"/>
</dbReference>
<accession>A0ABS5UAK1</accession>
<keyword evidence="3" id="KW-1185">Reference proteome</keyword>
<dbReference type="EMBL" id="JAHDYS010000011">
    <property type="protein sequence ID" value="MBT1072661.1"/>
    <property type="molecule type" value="Genomic_DNA"/>
</dbReference>
<dbReference type="Gene3D" id="1.10.1220.10">
    <property type="entry name" value="Met repressor-like"/>
    <property type="match status" value="1"/>
</dbReference>
<name>A0ABS5UAK1_9BACT</name>
<sequence>MLYPAYVHIGDDNHAHGVTIPDFPGCFSAADEWEDLPHMIQEAAEVYFEGEDIPVPAPTSLEQLTSNPEYQGGVWLLVDIDLAKLKVKAKRVNITLPENLLHEIDRYAEQYHMTRSGLLAQAADQYIHRKQLA</sequence>
<dbReference type="RefSeq" id="WP_214299870.1">
    <property type="nucleotide sequence ID" value="NZ_JAHDYS010000011.1"/>
</dbReference>
<dbReference type="CDD" id="cd22231">
    <property type="entry name" value="RHH_NikR_HicB-like"/>
    <property type="match status" value="1"/>
</dbReference>
<dbReference type="InterPro" id="IPR031807">
    <property type="entry name" value="HicB-like"/>
</dbReference>
<protein>
    <submittedName>
        <fullName evidence="2">Type II toxin-antitoxin system HicB family antitoxin</fullName>
    </submittedName>
</protein>
<comment type="caution">
    <text evidence="2">The sequence shown here is derived from an EMBL/GenBank/DDBJ whole genome shotgun (WGS) entry which is preliminary data.</text>
</comment>